<dbReference type="Proteomes" id="UP000190080">
    <property type="component" value="Unassembled WGS sequence"/>
</dbReference>
<evidence type="ECO:0000313" key="4">
    <source>
        <dbReference type="EMBL" id="OPJ63971.1"/>
    </source>
</evidence>
<dbReference type="EC" id="2.3.1.183" evidence="4"/>
<name>A0A1V4IVB2_9CLOT</name>
<dbReference type="InterPro" id="IPR016181">
    <property type="entry name" value="Acyl_CoA_acyltransferase"/>
</dbReference>
<dbReference type="InterPro" id="IPR000182">
    <property type="entry name" value="GNAT_dom"/>
</dbReference>
<dbReference type="Pfam" id="PF00583">
    <property type="entry name" value="Acetyltransf_1"/>
    <property type="match status" value="1"/>
</dbReference>
<dbReference type="Gene3D" id="3.40.630.30">
    <property type="match status" value="1"/>
</dbReference>
<dbReference type="OrthoDB" id="9798006at2"/>
<keyword evidence="2 4" id="KW-0012">Acyltransferase</keyword>
<feature type="domain" description="N-acetyltransferase" evidence="3">
    <location>
        <begin position="3"/>
        <end position="161"/>
    </location>
</feature>
<evidence type="ECO:0000259" key="3">
    <source>
        <dbReference type="PROSITE" id="PS51186"/>
    </source>
</evidence>
<dbReference type="PROSITE" id="PS51186">
    <property type="entry name" value="GNAT"/>
    <property type="match status" value="1"/>
</dbReference>
<accession>A0A1V4IVB2</accession>
<proteinExistence type="predicted"/>
<dbReference type="AlphaFoldDB" id="A0A1V4IVB2"/>
<protein>
    <submittedName>
        <fullName evidence="4">Putative phosphinothricin acetyltransferase YwnH</fullName>
        <ecNumber evidence="4">2.3.1.183</ecNumber>
    </submittedName>
</protein>
<keyword evidence="5" id="KW-1185">Reference proteome</keyword>
<dbReference type="CDD" id="cd04301">
    <property type="entry name" value="NAT_SF"/>
    <property type="match status" value="1"/>
</dbReference>
<keyword evidence="1 4" id="KW-0808">Transferase</keyword>
<gene>
    <name evidence="4" type="primary">ywnH_1</name>
    <name evidence="4" type="ORF">CLORY_08430</name>
</gene>
<evidence type="ECO:0000256" key="2">
    <source>
        <dbReference type="ARBA" id="ARBA00023315"/>
    </source>
</evidence>
<dbReference type="PANTHER" id="PTHR43072:SF23">
    <property type="entry name" value="UPF0039 PROTEIN C11D3.02C"/>
    <property type="match status" value="1"/>
</dbReference>
<organism evidence="4 5">
    <name type="scientific">Clostridium oryzae</name>
    <dbReference type="NCBI Taxonomy" id="1450648"/>
    <lineage>
        <taxon>Bacteria</taxon>
        <taxon>Bacillati</taxon>
        <taxon>Bacillota</taxon>
        <taxon>Clostridia</taxon>
        <taxon>Eubacteriales</taxon>
        <taxon>Clostridiaceae</taxon>
        <taxon>Clostridium</taxon>
    </lineage>
</organism>
<evidence type="ECO:0000313" key="5">
    <source>
        <dbReference type="Proteomes" id="UP000190080"/>
    </source>
</evidence>
<sequence>MDYKIEKMLVRDWEQVARIYLEGISTGKATFQTDVPSWEVWNNSHIKSCRLVARLNDNILGWVALSPTSSRCVYAGAAEVSIYIETGYRGKGVGIALLTEVIRASEQEGFWTLQSGIIKENTASIALHKKCGFRELGIREKIAKMPTGKWHDVILMERRSKVVGIDNSKR</sequence>
<evidence type="ECO:0000256" key="1">
    <source>
        <dbReference type="ARBA" id="ARBA00022679"/>
    </source>
</evidence>
<dbReference type="RefSeq" id="WP_079422280.1">
    <property type="nucleotide sequence ID" value="NZ_MZGV01000006.1"/>
</dbReference>
<comment type="caution">
    <text evidence="4">The sequence shown here is derived from an EMBL/GenBank/DDBJ whole genome shotgun (WGS) entry which is preliminary data.</text>
</comment>
<dbReference type="STRING" id="1450648.CLORY_08430"/>
<dbReference type="SUPFAM" id="SSF55729">
    <property type="entry name" value="Acyl-CoA N-acyltransferases (Nat)"/>
    <property type="match status" value="1"/>
</dbReference>
<dbReference type="PANTHER" id="PTHR43072">
    <property type="entry name" value="N-ACETYLTRANSFERASE"/>
    <property type="match status" value="1"/>
</dbReference>
<dbReference type="EMBL" id="MZGV01000006">
    <property type="protein sequence ID" value="OPJ63971.1"/>
    <property type="molecule type" value="Genomic_DNA"/>
</dbReference>
<reference evidence="4 5" key="1">
    <citation type="submission" date="2017-03" db="EMBL/GenBank/DDBJ databases">
        <title>Genome sequence of Clostridium oryzae DSM 28571.</title>
        <authorList>
            <person name="Poehlein A."/>
            <person name="Daniel R."/>
        </authorList>
    </citation>
    <scope>NUCLEOTIDE SEQUENCE [LARGE SCALE GENOMIC DNA]</scope>
    <source>
        <strain evidence="4 5">DSM 28571</strain>
    </source>
</reference>
<dbReference type="GO" id="GO:0102971">
    <property type="term" value="F:phosphinothricin N-acetyltransferase activity"/>
    <property type="evidence" value="ECO:0007669"/>
    <property type="project" value="UniProtKB-EC"/>
</dbReference>